<evidence type="ECO:0000256" key="6">
    <source>
        <dbReference type="ARBA" id="ARBA00023015"/>
    </source>
</evidence>
<keyword evidence="10" id="KW-0539">Nucleus</keyword>
<evidence type="ECO:0000256" key="4">
    <source>
        <dbReference type="ARBA" id="ARBA00022864"/>
    </source>
</evidence>
<evidence type="ECO:0000256" key="9">
    <source>
        <dbReference type="ARBA" id="ARBA00023163"/>
    </source>
</evidence>
<dbReference type="Proteomes" id="UP000241394">
    <property type="component" value="Chromosome LG25"/>
</dbReference>
<dbReference type="Gene3D" id="1.10.10.60">
    <property type="entry name" value="Homeodomain-like"/>
    <property type="match status" value="1"/>
</dbReference>
<evidence type="ECO:0000256" key="3">
    <source>
        <dbReference type="ARBA" id="ARBA00022553"/>
    </source>
</evidence>
<dbReference type="GO" id="GO:0010380">
    <property type="term" value="P:regulation of chlorophyll biosynthetic process"/>
    <property type="evidence" value="ECO:0007669"/>
    <property type="project" value="UniProtKB-ARBA"/>
</dbReference>
<dbReference type="GO" id="GO:0080036">
    <property type="term" value="P:regulation of cytokinin-activated signaling pathway"/>
    <property type="evidence" value="ECO:0007669"/>
    <property type="project" value="UniProtKB-ARBA"/>
</dbReference>
<gene>
    <name evidence="16" type="ORF">CEY00_Acc28375</name>
</gene>
<dbReference type="SUPFAM" id="SSF46689">
    <property type="entry name" value="Homeodomain-like"/>
    <property type="match status" value="1"/>
</dbReference>
<accession>A0A2R6PGP1</accession>
<comment type="subcellular location">
    <subcellularLocation>
        <location evidence="1">Nucleus</location>
    </subcellularLocation>
</comment>
<dbReference type="InterPro" id="IPR011006">
    <property type="entry name" value="CheY-like_superfamily"/>
</dbReference>
<dbReference type="Gene3D" id="3.40.50.2300">
    <property type="match status" value="1"/>
</dbReference>
<dbReference type="PROSITE" id="PS51294">
    <property type="entry name" value="HTH_MYB"/>
    <property type="match status" value="1"/>
</dbReference>
<dbReference type="GO" id="GO:0080113">
    <property type="term" value="P:regulation of seed growth"/>
    <property type="evidence" value="ECO:0007669"/>
    <property type="project" value="UniProtKB-ARBA"/>
</dbReference>
<keyword evidence="3 12" id="KW-0597">Phosphoprotein</keyword>
<dbReference type="InterPro" id="IPR001789">
    <property type="entry name" value="Sig_transdc_resp-reg_receiver"/>
</dbReference>
<dbReference type="OMA" id="IGQATTC"/>
<dbReference type="Pfam" id="PF00072">
    <property type="entry name" value="Response_reg"/>
    <property type="match status" value="1"/>
</dbReference>
<dbReference type="FunFam" id="3.40.50.2300:FF:000132">
    <property type="entry name" value="Two-component response regulator"/>
    <property type="match status" value="1"/>
</dbReference>
<evidence type="ECO:0000256" key="1">
    <source>
        <dbReference type="ARBA" id="ARBA00004123"/>
    </source>
</evidence>
<evidence type="ECO:0000256" key="11">
    <source>
        <dbReference type="ARBA" id="ARBA00061767"/>
    </source>
</evidence>
<dbReference type="GO" id="GO:0003677">
    <property type="term" value="F:DNA binding"/>
    <property type="evidence" value="ECO:0007669"/>
    <property type="project" value="UniProtKB-KW"/>
</dbReference>
<feature type="modified residue" description="4-aspartylphosphate" evidence="12">
    <location>
        <position position="89"/>
    </location>
</feature>
<feature type="region of interest" description="Disordered" evidence="13">
    <location>
        <begin position="160"/>
        <end position="180"/>
    </location>
</feature>
<dbReference type="PANTHER" id="PTHR43874:SF123">
    <property type="entry name" value="TWO-COMPONENT RESPONSE REGULATOR ARR14"/>
    <property type="match status" value="1"/>
</dbReference>
<dbReference type="FunFam" id="1.10.10.60:FF:000007">
    <property type="entry name" value="Two-component response regulator"/>
    <property type="match status" value="1"/>
</dbReference>
<evidence type="ECO:0000259" key="15">
    <source>
        <dbReference type="PROSITE" id="PS51294"/>
    </source>
</evidence>
<feature type="domain" description="HTH myb-type" evidence="15">
    <location>
        <begin position="220"/>
        <end position="279"/>
    </location>
</feature>
<dbReference type="GO" id="GO:0000160">
    <property type="term" value="P:phosphorelay signal transduction system"/>
    <property type="evidence" value="ECO:0007669"/>
    <property type="project" value="UniProtKB-KW"/>
</dbReference>
<dbReference type="PANTHER" id="PTHR43874">
    <property type="entry name" value="TWO-COMPONENT RESPONSE REGULATOR"/>
    <property type="match status" value="1"/>
</dbReference>
<evidence type="ECO:0000256" key="13">
    <source>
        <dbReference type="SAM" id="MobiDB-lite"/>
    </source>
</evidence>
<feature type="region of interest" description="Disordered" evidence="13">
    <location>
        <begin position="432"/>
        <end position="462"/>
    </location>
</feature>
<evidence type="ECO:0000313" key="17">
    <source>
        <dbReference type="Proteomes" id="UP000241394"/>
    </source>
</evidence>
<keyword evidence="9" id="KW-0804">Transcription</keyword>
<evidence type="ECO:0000256" key="12">
    <source>
        <dbReference type="PROSITE-ProRule" id="PRU00169"/>
    </source>
</evidence>
<name>A0A2R6PGP1_ACTCC</name>
<dbReference type="SMART" id="SM00448">
    <property type="entry name" value="REC"/>
    <property type="match status" value="1"/>
</dbReference>
<dbReference type="GO" id="GO:0031537">
    <property type="term" value="P:regulation of anthocyanin metabolic process"/>
    <property type="evidence" value="ECO:0007669"/>
    <property type="project" value="UniProtKB-ARBA"/>
</dbReference>
<dbReference type="InterPro" id="IPR006447">
    <property type="entry name" value="Myb_dom_plants"/>
</dbReference>
<sequence length="671" mass="72955">MAALQKLPQLSACMVANEPSSTCKPELVVSDQFPAGLRVLVVDDDVTCLRILEQMLRRCTYHVTTCSQATVALNLLREKRGCFDVVLSDVHMPDMDGFKLLEHVGLEMDLPVIMMSADGRTSAVMRGIRHGACDYLIKPIREEELKNIWQHVVRKRWNENKEHEHSGSLDDNDRHKRGNDDAEYASSVYEEAEGLLKAQKKRRDAKEEDDGDLDSDDPATAKKPRVVWSVELHQQFVSAVSQLGIDKAVPKRILELMNVPGLTRENVASHLQKFRLYLKRLSGVAQQQGGMSSSYCGSVEQNGKPGSLGRFDIQALAASGHIPPQTLAALHAELLGRPTGNLVLPGMDQPLLQASLQGPKRISVDHGVAYGHPLVRCPANISKHFPQAIITADDVRSGLGAWPSNGPGTVGPSSNLGGLVGQSGNILMGMLHHQQQQPRPHHQPQQQQKQVTQPDPSRSINVQPSCLVVPSQSSASFQAGKNPVSINRNCSFNRSSSMDYSLLSSQSNNSSFGIAQIMDGDPKTTSVLNGYPGPGSVSPSMSSCSINAENAANRQLQNSTVASNAARQLPVLAPNVCDFQGSYNTKSGHVLDQGPLRNLGFVGKGTSIPSRFAVDEPDSPMSNLNCGRIYGENNENKVKQEPSMEFIESAKVGIPILQNFSSNDLMSVFSE</sequence>
<comment type="caution">
    <text evidence="16">The sequence shown here is derived from an EMBL/GenBank/DDBJ whole genome shotgun (WGS) entry which is preliminary data.</text>
</comment>
<dbReference type="Gramene" id="PSR91034">
    <property type="protein sequence ID" value="PSR91034"/>
    <property type="gene ID" value="CEY00_Acc28375"/>
</dbReference>
<reference evidence="16 17" key="1">
    <citation type="submission" date="2017-07" db="EMBL/GenBank/DDBJ databases">
        <title>An improved, manually edited Actinidia chinensis var. chinensis (kiwifruit) genome highlights the challenges associated with draft genomes and gene prediction in plants.</title>
        <authorList>
            <person name="Pilkington S."/>
            <person name="Crowhurst R."/>
            <person name="Hilario E."/>
            <person name="Nardozza S."/>
            <person name="Fraser L."/>
            <person name="Peng Y."/>
            <person name="Gunaseelan K."/>
            <person name="Simpson R."/>
            <person name="Tahir J."/>
            <person name="Deroles S."/>
            <person name="Templeton K."/>
            <person name="Luo Z."/>
            <person name="Davy M."/>
            <person name="Cheng C."/>
            <person name="Mcneilage M."/>
            <person name="Scaglione D."/>
            <person name="Liu Y."/>
            <person name="Zhang Q."/>
            <person name="Datson P."/>
            <person name="De Silva N."/>
            <person name="Gardiner S."/>
            <person name="Bassett H."/>
            <person name="Chagne D."/>
            <person name="Mccallum J."/>
            <person name="Dzierzon H."/>
            <person name="Deng C."/>
            <person name="Wang Y.-Y."/>
            <person name="Barron N."/>
            <person name="Manako K."/>
            <person name="Bowen J."/>
            <person name="Foster T."/>
            <person name="Erridge Z."/>
            <person name="Tiffin H."/>
            <person name="Waite C."/>
            <person name="Davies K."/>
            <person name="Grierson E."/>
            <person name="Laing W."/>
            <person name="Kirk R."/>
            <person name="Chen X."/>
            <person name="Wood M."/>
            <person name="Montefiori M."/>
            <person name="Brummell D."/>
            <person name="Schwinn K."/>
            <person name="Catanach A."/>
            <person name="Fullerton C."/>
            <person name="Li D."/>
            <person name="Meiyalaghan S."/>
            <person name="Nieuwenhuizen N."/>
            <person name="Read N."/>
            <person name="Prakash R."/>
            <person name="Hunter D."/>
            <person name="Zhang H."/>
            <person name="Mckenzie M."/>
            <person name="Knabel M."/>
            <person name="Harris A."/>
            <person name="Allan A."/>
            <person name="Chen A."/>
            <person name="Janssen B."/>
            <person name="Plunkett B."/>
            <person name="Dwamena C."/>
            <person name="Voogd C."/>
            <person name="Leif D."/>
            <person name="Lafferty D."/>
            <person name="Souleyre E."/>
            <person name="Varkonyi-Gasic E."/>
            <person name="Gambi F."/>
            <person name="Hanley J."/>
            <person name="Yao J.-L."/>
            <person name="Cheung J."/>
            <person name="David K."/>
            <person name="Warren B."/>
            <person name="Marsh K."/>
            <person name="Snowden K."/>
            <person name="Lin-Wang K."/>
            <person name="Brian L."/>
            <person name="Martinez-Sanchez M."/>
            <person name="Wang M."/>
            <person name="Ileperuma N."/>
            <person name="Macnee N."/>
            <person name="Campin R."/>
            <person name="Mcatee P."/>
            <person name="Drummond R."/>
            <person name="Espley R."/>
            <person name="Ireland H."/>
            <person name="Wu R."/>
            <person name="Atkinson R."/>
            <person name="Karunairetnam S."/>
            <person name="Bulley S."/>
            <person name="Chunkath S."/>
            <person name="Hanley Z."/>
            <person name="Storey R."/>
            <person name="Thrimawithana A."/>
            <person name="Thomson S."/>
            <person name="David C."/>
            <person name="Testolin R."/>
        </authorList>
    </citation>
    <scope>NUCLEOTIDE SEQUENCE [LARGE SCALE GENOMIC DNA]</scope>
    <source>
        <strain evidence="17">cv. Red5</strain>
        <tissue evidence="16">Young leaf</tissue>
    </source>
</reference>
<dbReference type="OrthoDB" id="60033at2759"/>
<feature type="region of interest" description="Disordered" evidence="13">
    <location>
        <begin position="196"/>
        <end position="220"/>
    </location>
</feature>
<dbReference type="Pfam" id="PF00249">
    <property type="entry name" value="Myb_DNA-binding"/>
    <property type="match status" value="1"/>
</dbReference>
<organism evidence="16 17">
    <name type="scientific">Actinidia chinensis var. chinensis</name>
    <name type="common">Chinese soft-hair kiwi</name>
    <dbReference type="NCBI Taxonomy" id="1590841"/>
    <lineage>
        <taxon>Eukaryota</taxon>
        <taxon>Viridiplantae</taxon>
        <taxon>Streptophyta</taxon>
        <taxon>Embryophyta</taxon>
        <taxon>Tracheophyta</taxon>
        <taxon>Spermatophyta</taxon>
        <taxon>Magnoliopsida</taxon>
        <taxon>eudicotyledons</taxon>
        <taxon>Gunneridae</taxon>
        <taxon>Pentapetalae</taxon>
        <taxon>asterids</taxon>
        <taxon>Ericales</taxon>
        <taxon>Actinidiaceae</taxon>
        <taxon>Actinidia</taxon>
    </lineage>
</organism>
<comment type="similarity">
    <text evidence="2">Belongs to the ARR family. Type-B subfamily.</text>
</comment>
<dbReference type="EMBL" id="NKQK01000025">
    <property type="protein sequence ID" value="PSR91034.1"/>
    <property type="molecule type" value="Genomic_DNA"/>
</dbReference>
<evidence type="ECO:0000256" key="7">
    <source>
        <dbReference type="ARBA" id="ARBA00023125"/>
    </source>
</evidence>
<dbReference type="CDD" id="cd17584">
    <property type="entry name" value="REC_typeB_ARR-like"/>
    <property type="match status" value="1"/>
</dbReference>
<feature type="compositionally biased region" description="Low complexity" evidence="13">
    <location>
        <begin position="432"/>
        <end position="454"/>
    </location>
</feature>
<keyword evidence="6" id="KW-0805">Transcription regulation</keyword>
<keyword evidence="17" id="KW-1185">Reference proteome</keyword>
<keyword evidence="8" id="KW-0010">Activator</keyword>
<dbReference type="InterPro" id="IPR001005">
    <property type="entry name" value="SANT/Myb"/>
</dbReference>
<dbReference type="GO" id="GO:0010082">
    <property type="term" value="P:regulation of root meristem growth"/>
    <property type="evidence" value="ECO:0007669"/>
    <property type="project" value="UniProtKB-ARBA"/>
</dbReference>
<protein>
    <submittedName>
        <fullName evidence="16">Two-component response regulator like</fullName>
    </submittedName>
</protein>
<dbReference type="NCBIfam" id="TIGR01557">
    <property type="entry name" value="myb_SHAQKYF"/>
    <property type="match status" value="1"/>
</dbReference>
<comment type="subunit">
    <text evidence="11">Binds the target DNA as a monomer.</text>
</comment>
<dbReference type="InterPro" id="IPR045279">
    <property type="entry name" value="ARR-like"/>
</dbReference>
<dbReference type="GO" id="GO:0080022">
    <property type="term" value="P:primary root development"/>
    <property type="evidence" value="ECO:0007669"/>
    <property type="project" value="UniProtKB-ARBA"/>
</dbReference>
<feature type="compositionally biased region" description="Acidic residues" evidence="13">
    <location>
        <begin position="207"/>
        <end position="217"/>
    </location>
</feature>
<evidence type="ECO:0000259" key="14">
    <source>
        <dbReference type="PROSITE" id="PS50110"/>
    </source>
</evidence>
<dbReference type="GO" id="GO:0009414">
    <property type="term" value="P:response to water deprivation"/>
    <property type="evidence" value="ECO:0007669"/>
    <property type="project" value="UniProtKB-ARBA"/>
</dbReference>
<dbReference type="GO" id="GO:1990110">
    <property type="term" value="P:callus formation"/>
    <property type="evidence" value="ECO:0007669"/>
    <property type="project" value="UniProtKB-ARBA"/>
</dbReference>
<evidence type="ECO:0000256" key="10">
    <source>
        <dbReference type="ARBA" id="ARBA00023242"/>
    </source>
</evidence>
<dbReference type="PROSITE" id="PS50110">
    <property type="entry name" value="RESPONSE_REGULATORY"/>
    <property type="match status" value="1"/>
</dbReference>
<dbReference type="SUPFAM" id="SSF52172">
    <property type="entry name" value="CheY-like"/>
    <property type="match status" value="1"/>
</dbReference>
<dbReference type="GO" id="GO:0005634">
    <property type="term" value="C:nucleus"/>
    <property type="evidence" value="ECO:0007669"/>
    <property type="project" value="UniProtKB-SubCell"/>
</dbReference>
<keyword evidence="4" id="KW-0932">Cytokinin signaling pathway</keyword>
<feature type="domain" description="Response regulatory" evidence="14">
    <location>
        <begin position="38"/>
        <end position="153"/>
    </location>
</feature>
<keyword evidence="5" id="KW-0902">Two-component regulatory system</keyword>
<keyword evidence="7" id="KW-0238">DNA-binding</keyword>
<dbReference type="InParanoid" id="A0A2R6PGP1"/>
<evidence type="ECO:0000313" key="16">
    <source>
        <dbReference type="EMBL" id="PSR91034.1"/>
    </source>
</evidence>
<proteinExistence type="inferred from homology"/>
<dbReference type="STRING" id="1590841.A0A2R6PGP1"/>
<dbReference type="GO" id="GO:0010492">
    <property type="term" value="P:maintenance of shoot apical meristem identity"/>
    <property type="evidence" value="ECO:0007669"/>
    <property type="project" value="UniProtKB-ARBA"/>
</dbReference>
<evidence type="ECO:0000256" key="5">
    <source>
        <dbReference type="ARBA" id="ARBA00023012"/>
    </source>
</evidence>
<dbReference type="InterPro" id="IPR009057">
    <property type="entry name" value="Homeodomain-like_sf"/>
</dbReference>
<evidence type="ECO:0000256" key="8">
    <source>
        <dbReference type="ARBA" id="ARBA00023159"/>
    </source>
</evidence>
<dbReference type="InterPro" id="IPR017930">
    <property type="entry name" value="Myb_dom"/>
</dbReference>
<dbReference type="GO" id="GO:0009736">
    <property type="term" value="P:cytokinin-activated signaling pathway"/>
    <property type="evidence" value="ECO:0007669"/>
    <property type="project" value="UniProtKB-KW"/>
</dbReference>
<dbReference type="AlphaFoldDB" id="A0A2R6PGP1"/>
<reference evidence="17" key="2">
    <citation type="journal article" date="2018" name="BMC Genomics">
        <title>A manually annotated Actinidia chinensis var. chinensis (kiwifruit) genome highlights the challenges associated with draft genomes and gene prediction in plants.</title>
        <authorList>
            <person name="Pilkington S.M."/>
            <person name="Crowhurst R."/>
            <person name="Hilario E."/>
            <person name="Nardozza S."/>
            <person name="Fraser L."/>
            <person name="Peng Y."/>
            <person name="Gunaseelan K."/>
            <person name="Simpson R."/>
            <person name="Tahir J."/>
            <person name="Deroles S.C."/>
            <person name="Templeton K."/>
            <person name="Luo Z."/>
            <person name="Davy M."/>
            <person name="Cheng C."/>
            <person name="McNeilage M."/>
            <person name="Scaglione D."/>
            <person name="Liu Y."/>
            <person name="Zhang Q."/>
            <person name="Datson P."/>
            <person name="De Silva N."/>
            <person name="Gardiner S.E."/>
            <person name="Bassett H."/>
            <person name="Chagne D."/>
            <person name="McCallum J."/>
            <person name="Dzierzon H."/>
            <person name="Deng C."/>
            <person name="Wang Y.Y."/>
            <person name="Barron L."/>
            <person name="Manako K."/>
            <person name="Bowen J."/>
            <person name="Foster T.M."/>
            <person name="Erridge Z.A."/>
            <person name="Tiffin H."/>
            <person name="Waite C.N."/>
            <person name="Davies K.M."/>
            <person name="Grierson E.P."/>
            <person name="Laing W.A."/>
            <person name="Kirk R."/>
            <person name="Chen X."/>
            <person name="Wood M."/>
            <person name="Montefiori M."/>
            <person name="Brummell D.A."/>
            <person name="Schwinn K.E."/>
            <person name="Catanach A."/>
            <person name="Fullerton C."/>
            <person name="Li D."/>
            <person name="Meiyalaghan S."/>
            <person name="Nieuwenhuizen N."/>
            <person name="Read N."/>
            <person name="Prakash R."/>
            <person name="Hunter D."/>
            <person name="Zhang H."/>
            <person name="McKenzie M."/>
            <person name="Knabel M."/>
            <person name="Harris A."/>
            <person name="Allan A.C."/>
            <person name="Gleave A."/>
            <person name="Chen A."/>
            <person name="Janssen B.J."/>
            <person name="Plunkett B."/>
            <person name="Ampomah-Dwamena C."/>
            <person name="Voogd C."/>
            <person name="Leif D."/>
            <person name="Lafferty D."/>
            <person name="Souleyre E.J.F."/>
            <person name="Varkonyi-Gasic E."/>
            <person name="Gambi F."/>
            <person name="Hanley J."/>
            <person name="Yao J.L."/>
            <person name="Cheung J."/>
            <person name="David K.M."/>
            <person name="Warren B."/>
            <person name="Marsh K."/>
            <person name="Snowden K.C."/>
            <person name="Lin-Wang K."/>
            <person name="Brian L."/>
            <person name="Martinez-Sanchez M."/>
            <person name="Wang M."/>
            <person name="Ileperuma N."/>
            <person name="Macnee N."/>
            <person name="Campin R."/>
            <person name="McAtee P."/>
            <person name="Drummond R.S.M."/>
            <person name="Espley R.V."/>
            <person name="Ireland H.S."/>
            <person name="Wu R."/>
            <person name="Atkinson R.G."/>
            <person name="Karunairetnam S."/>
            <person name="Bulley S."/>
            <person name="Chunkath S."/>
            <person name="Hanley Z."/>
            <person name="Storey R."/>
            <person name="Thrimawithana A.H."/>
            <person name="Thomson S."/>
            <person name="David C."/>
            <person name="Testolin R."/>
            <person name="Huang H."/>
            <person name="Hellens R.P."/>
            <person name="Schaffer R.J."/>
        </authorList>
    </citation>
    <scope>NUCLEOTIDE SEQUENCE [LARGE SCALE GENOMIC DNA]</scope>
    <source>
        <strain evidence="17">cv. Red5</strain>
    </source>
</reference>
<evidence type="ECO:0000256" key="2">
    <source>
        <dbReference type="ARBA" id="ARBA00006015"/>
    </source>
</evidence>